<dbReference type="SUPFAM" id="SSF52058">
    <property type="entry name" value="L domain-like"/>
    <property type="match status" value="1"/>
</dbReference>
<keyword evidence="1" id="KW-0433">Leucine-rich repeat</keyword>
<organism evidence="4 5">
    <name type="scientific">Ficus carica</name>
    <name type="common">Common fig</name>
    <dbReference type="NCBI Taxonomy" id="3494"/>
    <lineage>
        <taxon>Eukaryota</taxon>
        <taxon>Viridiplantae</taxon>
        <taxon>Streptophyta</taxon>
        <taxon>Embryophyta</taxon>
        <taxon>Tracheophyta</taxon>
        <taxon>Spermatophyta</taxon>
        <taxon>Magnoliopsida</taxon>
        <taxon>eudicotyledons</taxon>
        <taxon>Gunneridae</taxon>
        <taxon>Pentapetalae</taxon>
        <taxon>rosids</taxon>
        <taxon>fabids</taxon>
        <taxon>Rosales</taxon>
        <taxon>Moraceae</taxon>
        <taxon>Ficeae</taxon>
        <taxon>Ficus</taxon>
    </lineage>
</organism>
<feature type="chain" id="PRO_5041646720" description="Piriformospora indica-insensitive protein 2" evidence="3">
    <location>
        <begin position="27"/>
        <end position="481"/>
    </location>
</feature>
<dbReference type="PANTHER" id="PTHR48004">
    <property type="entry name" value="OS01G0149700 PROTEIN"/>
    <property type="match status" value="1"/>
</dbReference>
<name>A0AA88ADL2_FICCA</name>
<proteinExistence type="predicted"/>
<keyword evidence="5" id="KW-1185">Reference proteome</keyword>
<comment type="caution">
    <text evidence="4">The sequence shown here is derived from an EMBL/GenBank/DDBJ whole genome shotgun (WGS) entry which is preliminary data.</text>
</comment>
<keyword evidence="2" id="KW-0677">Repeat</keyword>
<keyword evidence="3" id="KW-0732">Signal</keyword>
<dbReference type="SMART" id="SM00369">
    <property type="entry name" value="LRR_TYP"/>
    <property type="match status" value="6"/>
</dbReference>
<accession>A0AA88ADL2</accession>
<dbReference type="InterPro" id="IPR052941">
    <property type="entry name" value="StomDev_PlantInt_Reg"/>
</dbReference>
<evidence type="ECO:0000256" key="2">
    <source>
        <dbReference type="ARBA" id="ARBA00022737"/>
    </source>
</evidence>
<evidence type="ECO:0000256" key="3">
    <source>
        <dbReference type="SAM" id="SignalP"/>
    </source>
</evidence>
<dbReference type="Proteomes" id="UP001187192">
    <property type="component" value="Unassembled WGS sequence"/>
</dbReference>
<gene>
    <name evidence="4" type="ORF">TIFTF001_018189</name>
</gene>
<evidence type="ECO:0000313" key="5">
    <source>
        <dbReference type="Proteomes" id="UP001187192"/>
    </source>
</evidence>
<evidence type="ECO:0008006" key="6">
    <source>
        <dbReference type="Google" id="ProtNLM"/>
    </source>
</evidence>
<protein>
    <recommendedName>
        <fullName evidence="6">Piriformospora indica-insensitive protein 2</fullName>
    </recommendedName>
</protein>
<dbReference type="Pfam" id="PF00560">
    <property type="entry name" value="LRR_1"/>
    <property type="match status" value="3"/>
</dbReference>
<feature type="signal peptide" evidence="3">
    <location>
        <begin position="1"/>
        <end position="26"/>
    </location>
</feature>
<dbReference type="Pfam" id="PF13855">
    <property type="entry name" value="LRR_8"/>
    <property type="match status" value="1"/>
</dbReference>
<dbReference type="AlphaFoldDB" id="A0AA88ADL2"/>
<dbReference type="PANTHER" id="PTHR48004:SF59">
    <property type="entry name" value="LEUCINE-RICH REPEAT-CONTAINING N-TERMINAL PLANT-TYPE DOMAIN-CONTAINING PROTEIN"/>
    <property type="match status" value="1"/>
</dbReference>
<dbReference type="Gene3D" id="3.80.10.10">
    <property type="entry name" value="Ribonuclease Inhibitor"/>
    <property type="match status" value="1"/>
</dbReference>
<dbReference type="EMBL" id="BTGU01000029">
    <property type="protein sequence ID" value="GMN49012.1"/>
    <property type="molecule type" value="Genomic_DNA"/>
</dbReference>
<evidence type="ECO:0000256" key="1">
    <source>
        <dbReference type="ARBA" id="ARBA00022614"/>
    </source>
</evidence>
<reference evidence="4" key="1">
    <citation type="submission" date="2023-07" db="EMBL/GenBank/DDBJ databases">
        <title>draft genome sequence of fig (Ficus carica).</title>
        <authorList>
            <person name="Takahashi T."/>
            <person name="Nishimura K."/>
        </authorList>
    </citation>
    <scope>NUCLEOTIDE SEQUENCE</scope>
</reference>
<evidence type="ECO:0000313" key="4">
    <source>
        <dbReference type="EMBL" id="GMN49012.1"/>
    </source>
</evidence>
<dbReference type="InterPro" id="IPR032675">
    <property type="entry name" value="LRR_dom_sf"/>
</dbReference>
<dbReference type="InterPro" id="IPR003591">
    <property type="entry name" value="Leu-rich_rpt_typical-subtyp"/>
</dbReference>
<dbReference type="InterPro" id="IPR001611">
    <property type="entry name" value="Leu-rich_rpt"/>
</dbReference>
<sequence>MTLFHPFSTLSLSFLFSILLSNVVVSYQQDYETVPALNSAEQEAVYRVLDSVNSGIPWRSLFPDDLCSSAPHGVVCSYFSDSAAPNSPVTAVHVTELSFGYVSDNTPNPPCAADAALSPLLFTSFKFLRKLFFYKCFNHSTPVSFPDDVAAVGTAATTLEELVFVDNPSFVGSLCGILRNFTSLRRVVLTGNGVYGPIPEFVGGLVNLEELTLSRNQLSGEIPLGLAELKNLKVLDLSQNFFTGNVPSTMGYNLSELLKLDLSSNGFSGKIPDSFGALKKLQFLDLSFNRFGNFRVPMFLSEMTKLKEVYLSGNHLGGRIPEVWEHLGNVLRIGFSDMGLEGNIPASMGVFLRNLSYLGLDNNKLEGTVPQEFGLLESVGEINLENNSLSGRVFFPSSNFSRIGHTLKLGGNPGLCVDDEVFCSAENGNNNTKNASFGHLKLCKKEPQRPNPVPLEESSSSAQVFPDSMFVFLGLLILLNF</sequence>
<dbReference type="FunFam" id="3.80.10.10:FF:000383">
    <property type="entry name" value="Leucine-rich repeat receptor protein kinase EMS1"/>
    <property type="match status" value="1"/>
</dbReference>